<proteinExistence type="inferred from homology"/>
<keyword evidence="2" id="KW-0472">Membrane</keyword>
<dbReference type="PANTHER" id="PTHR10264:SF19">
    <property type="entry name" value="AT06885P-RELATED"/>
    <property type="match status" value="1"/>
</dbReference>
<name>A0A8K0G1X7_IGNLU</name>
<dbReference type="SUPFAM" id="SSF117892">
    <property type="entry name" value="Band 7/SPFH domain"/>
    <property type="match status" value="1"/>
</dbReference>
<dbReference type="Gene3D" id="6.10.250.2090">
    <property type="match status" value="1"/>
</dbReference>
<evidence type="ECO:0000313" key="5">
    <source>
        <dbReference type="Proteomes" id="UP000801492"/>
    </source>
</evidence>
<dbReference type="InterPro" id="IPR036013">
    <property type="entry name" value="Band_7/SPFH_dom_sf"/>
</dbReference>
<dbReference type="Pfam" id="PF01145">
    <property type="entry name" value="Band_7"/>
    <property type="match status" value="1"/>
</dbReference>
<dbReference type="Proteomes" id="UP000801492">
    <property type="component" value="Unassembled WGS sequence"/>
</dbReference>
<dbReference type="Gene3D" id="3.30.479.30">
    <property type="entry name" value="Band 7 domain"/>
    <property type="match status" value="1"/>
</dbReference>
<dbReference type="AlphaFoldDB" id="A0A8K0G1X7"/>
<dbReference type="FunFam" id="3.30.479.30:FF:000004">
    <property type="entry name" value="Putative membrane protease family, stomatin"/>
    <property type="match status" value="1"/>
</dbReference>
<dbReference type="EMBL" id="VTPC01089973">
    <property type="protein sequence ID" value="KAF2885282.1"/>
    <property type="molecule type" value="Genomic_DNA"/>
</dbReference>
<accession>A0A8K0G1X7</accession>
<dbReference type="PRINTS" id="PR00721">
    <property type="entry name" value="STOMATIN"/>
</dbReference>
<comment type="similarity">
    <text evidence="1">Belongs to the band 7/mec-2 family.</text>
</comment>
<dbReference type="PANTHER" id="PTHR10264">
    <property type="entry name" value="BAND 7 PROTEIN-RELATED"/>
    <property type="match status" value="1"/>
</dbReference>
<evidence type="ECO:0000313" key="4">
    <source>
        <dbReference type="EMBL" id="KAF2885282.1"/>
    </source>
</evidence>
<protein>
    <recommendedName>
        <fullName evidence="3">Band 7 domain-containing protein</fullName>
    </recommendedName>
</protein>
<evidence type="ECO:0000256" key="2">
    <source>
        <dbReference type="SAM" id="Phobius"/>
    </source>
</evidence>
<organism evidence="4 5">
    <name type="scientific">Ignelater luminosus</name>
    <name type="common">Cucubano</name>
    <name type="synonym">Pyrophorus luminosus</name>
    <dbReference type="NCBI Taxonomy" id="2038154"/>
    <lineage>
        <taxon>Eukaryota</taxon>
        <taxon>Metazoa</taxon>
        <taxon>Ecdysozoa</taxon>
        <taxon>Arthropoda</taxon>
        <taxon>Hexapoda</taxon>
        <taxon>Insecta</taxon>
        <taxon>Pterygota</taxon>
        <taxon>Neoptera</taxon>
        <taxon>Endopterygota</taxon>
        <taxon>Coleoptera</taxon>
        <taxon>Polyphaga</taxon>
        <taxon>Elateriformia</taxon>
        <taxon>Elateroidea</taxon>
        <taxon>Elateridae</taxon>
        <taxon>Agrypninae</taxon>
        <taxon>Pyrophorini</taxon>
        <taxon>Ignelater</taxon>
    </lineage>
</organism>
<evidence type="ECO:0000259" key="3">
    <source>
        <dbReference type="SMART" id="SM00244"/>
    </source>
</evidence>
<feature type="domain" description="Band 7" evidence="3">
    <location>
        <begin position="26"/>
        <end position="185"/>
    </location>
</feature>
<dbReference type="InterPro" id="IPR043202">
    <property type="entry name" value="Band-7_stomatin-like"/>
</dbReference>
<dbReference type="GO" id="GO:0009898">
    <property type="term" value="C:cytoplasmic side of plasma membrane"/>
    <property type="evidence" value="ECO:0007669"/>
    <property type="project" value="UniProtKB-ARBA"/>
</dbReference>
<keyword evidence="2" id="KW-0812">Transmembrane</keyword>
<keyword evidence="5" id="KW-1185">Reference proteome</keyword>
<comment type="caution">
    <text evidence="4">The sequence shown here is derived from an EMBL/GenBank/DDBJ whole genome shotgun (WGS) entry which is preliminary data.</text>
</comment>
<reference evidence="4" key="1">
    <citation type="submission" date="2019-08" db="EMBL/GenBank/DDBJ databases">
        <title>The genome of the North American firefly Photinus pyralis.</title>
        <authorList>
            <consortium name="Photinus pyralis genome working group"/>
            <person name="Fallon T.R."/>
            <person name="Sander Lower S.E."/>
            <person name="Weng J.-K."/>
        </authorList>
    </citation>
    <scope>NUCLEOTIDE SEQUENCE</scope>
    <source>
        <strain evidence="4">TRF0915ILg1</strain>
        <tissue evidence="4">Whole body</tissue>
    </source>
</reference>
<evidence type="ECO:0000256" key="1">
    <source>
        <dbReference type="ARBA" id="ARBA00008164"/>
    </source>
</evidence>
<dbReference type="InterPro" id="IPR001107">
    <property type="entry name" value="Band_7"/>
</dbReference>
<dbReference type="SMART" id="SM00244">
    <property type="entry name" value="PHB"/>
    <property type="match status" value="1"/>
</dbReference>
<dbReference type="OrthoDB" id="2105077at2759"/>
<dbReference type="InterPro" id="IPR001972">
    <property type="entry name" value="Stomatin_HflK_fam"/>
</dbReference>
<keyword evidence="2" id="KW-1133">Transmembrane helix</keyword>
<gene>
    <name evidence="4" type="ORF">ILUMI_20905</name>
</gene>
<feature type="transmembrane region" description="Helical" evidence="2">
    <location>
        <begin position="6"/>
        <end position="28"/>
    </location>
</feature>
<sequence>MGLIETVATVCSYLLCIVTFPFCFYWYFNIVKEYERAVIFRLGRLKTREAKGPGIFFTAPCIDYLSKVDLRTLSFNVYAQEALTKDSTNVTVEAVVFYKIENALNAIVEVADYRDSTQVLASASLRNILGSKDLEEILSGREAIANAMLEALDIATKPWGIKIQTVEVKDISLPQKLQEAMAAEAEAARAARIKVIAAEGEMKASKALKEAADVITDSPAALQLRYLQTLSNLSSEKSLVLFPLPMEILSAFKLKSAG</sequence>